<dbReference type="Pfam" id="PF03816">
    <property type="entry name" value="LytR_cpsA_psr"/>
    <property type="match status" value="1"/>
</dbReference>
<dbReference type="Proteomes" id="UP000632154">
    <property type="component" value="Unassembled WGS sequence"/>
</dbReference>
<dbReference type="PANTHER" id="PTHR33392">
    <property type="entry name" value="POLYISOPRENYL-TEICHOIC ACID--PEPTIDOGLYCAN TEICHOIC ACID TRANSFERASE TAGU"/>
    <property type="match status" value="1"/>
</dbReference>
<evidence type="ECO:0000259" key="3">
    <source>
        <dbReference type="Pfam" id="PF03816"/>
    </source>
</evidence>
<sequence length="364" mass="39975">MAVALALGGLTYQRQQVQELGQDVYYELEGDSLPPLPGVLDDPVFAELPPPSPDQPVSWGRYKPAEQRSPVASSQASAPAADAQPKPRAPTSASGSTAQTNAGPQTNSGHSAAPQTAPTRFSERLTTQTRLHILLIGNDQPQLGRGRGDVLVVLTFDPVAQKLTFLSIPRDTRVQIPERDGMAKINAAYALGGPTLQTLAVERFLGIPMDKFVEVSMDGFQRVIDLVGGVEVSPPFAFELDGQQFRPGRVTLNGEQALAYTRMRKDDPKGDLGRNERQQEVIRSLMQSLGKRSPEELSALLQQLRSQVRTNFSPSEVVALRRTHNYALEQQSVLRPAGKNVRIDGQWFYVVADQERQRLHLALR</sequence>
<evidence type="ECO:0000313" key="5">
    <source>
        <dbReference type="Proteomes" id="UP000632154"/>
    </source>
</evidence>
<reference evidence="5" key="1">
    <citation type="journal article" date="2019" name="Int. J. Syst. Evol. Microbiol.">
        <title>The Global Catalogue of Microorganisms (GCM) 10K type strain sequencing project: providing services to taxonomists for standard genome sequencing and annotation.</title>
        <authorList>
            <consortium name="The Broad Institute Genomics Platform"/>
            <consortium name="The Broad Institute Genome Sequencing Center for Infectious Disease"/>
            <person name="Wu L."/>
            <person name="Ma J."/>
        </authorList>
    </citation>
    <scope>NUCLEOTIDE SEQUENCE [LARGE SCALE GENOMIC DNA]</scope>
    <source>
        <strain evidence="5">CGMCC 1.18439</strain>
    </source>
</reference>
<comment type="caution">
    <text evidence="4">The sequence shown here is derived from an EMBL/GenBank/DDBJ whole genome shotgun (WGS) entry which is preliminary data.</text>
</comment>
<feature type="domain" description="Cell envelope-related transcriptional attenuator" evidence="3">
    <location>
        <begin position="147"/>
        <end position="289"/>
    </location>
</feature>
<dbReference type="InterPro" id="IPR050922">
    <property type="entry name" value="LytR/CpsA/Psr_CW_biosynth"/>
</dbReference>
<evidence type="ECO:0000256" key="1">
    <source>
        <dbReference type="ARBA" id="ARBA00006068"/>
    </source>
</evidence>
<dbReference type="Gene3D" id="3.40.630.190">
    <property type="entry name" value="LCP protein"/>
    <property type="match status" value="1"/>
</dbReference>
<evidence type="ECO:0000313" key="4">
    <source>
        <dbReference type="EMBL" id="GHG01488.1"/>
    </source>
</evidence>
<proteinExistence type="inferred from homology"/>
<comment type="similarity">
    <text evidence="1">Belongs to the LytR/CpsA/Psr (LCP) family.</text>
</comment>
<dbReference type="PANTHER" id="PTHR33392:SF6">
    <property type="entry name" value="POLYISOPRENYL-TEICHOIC ACID--PEPTIDOGLYCAN TEICHOIC ACID TRANSFERASE TAGU"/>
    <property type="match status" value="1"/>
</dbReference>
<dbReference type="InterPro" id="IPR004474">
    <property type="entry name" value="LytR_CpsA_psr"/>
</dbReference>
<gene>
    <name evidence="4" type="ORF">GCM10017783_12110</name>
</gene>
<feature type="region of interest" description="Disordered" evidence="2">
    <location>
        <begin position="28"/>
        <end position="119"/>
    </location>
</feature>
<feature type="compositionally biased region" description="Low complexity" evidence="2">
    <location>
        <begin position="69"/>
        <end position="86"/>
    </location>
</feature>
<protein>
    <recommendedName>
        <fullName evidence="3">Cell envelope-related transcriptional attenuator domain-containing protein</fullName>
    </recommendedName>
</protein>
<dbReference type="NCBIfam" id="TIGR00350">
    <property type="entry name" value="lytR_cpsA_psr"/>
    <property type="match status" value="1"/>
</dbReference>
<evidence type="ECO:0000256" key="2">
    <source>
        <dbReference type="SAM" id="MobiDB-lite"/>
    </source>
</evidence>
<feature type="compositionally biased region" description="Polar residues" evidence="2">
    <location>
        <begin position="91"/>
        <end position="119"/>
    </location>
</feature>
<organism evidence="4 5">
    <name type="scientific">Deinococcus piscis</name>
    <dbReference type="NCBI Taxonomy" id="394230"/>
    <lineage>
        <taxon>Bacteria</taxon>
        <taxon>Thermotogati</taxon>
        <taxon>Deinococcota</taxon>
        <taxon>Deinococci</taxon>
        <taxon>Deinococcales</taxon>
        <taxon>Deinococcaceae</taxon>
        <taxon>Deinococcus</taxon>
    </lineage>
</organism>
<keyword evidence="5" id="KW-1185">Reference proteome</keyword>
<accession>A0ABQ3K5A2</accession>
<name>A0ABQ3K5A2_9DEIO</name>
<dbReference type="EMBL" id="BNAL01000012">
    <property type="protein sequence ID" value="GHG01488.1"/>
    <property type="molecule type" value="Genomic_DNA"/>
</dbReference>